<dbReference type="STRING" id="180197.SAMN02982919_02020"/>
<dbReference type="NCBIfam" id="TIGR01400">
    <property type="entry name" value="fliR"/>
    <property type="match status" value="1"/>
</dbReference>
<evidence type="ECO:0000313" key="12">
    <source>
        <dbReference type="Proteomes" id="UP000199766"/>
    </source>
</evidence>
<feature type="transmembrane region" description="Helical" evidence="10">
    <location>
        <begin position="84"/>
        <end position="104"/>
    </location>
</feature>
<dbReference type="EMBL" id="FOGD01000006">
    <property type="protein sequence ID" value="SER25853.1"/>
    <property type="molecule type" value="Genomic_DNA"/>
</dbReference>
<evidence type="ECO:0000256" key="7">
    <source>
        <dbReference type="ARBA" id="ARBA00023136"/>
    </source>
</evidence>
<protein>
    <recommendedName>
        <fullName evidence="3 9">Flagellar biosynthetic protein FliR</fullName>
    </recommendedName>
</protein>
<keyword evidence="12" id="KW-1185">Reference proteome</keyword>
<feature type="transmembrane region" description="Helical" evidence="10">
    <location>
        <begin position="47"/>
        <end position="64"/>
    </location>
</feature>
<dbReference type="PRINTS" id="PR00953">
    <property type="entry name" value="TYPE3IMRPROT"/>
</dbReference>
<dbReference type="PANTHER" id="PTHR30065">
    <property type="entry name" value="FLAGELLAR BIOSYNTHETIC PROTEIN FLIR"/>
    <property type="match status" value="1"/>
</dbReference>
<keyword evidence="11" id="KW-0966">Cell projection</keyword>
<accession>A0A1H9MRV0</accession>
<evidence type="ECO:0000256" key="3">
    <source>
        <dbReference type="ARBA" id="ARBA00021717"/>
    </source>
</evidence>
<evidence type="ECO:0000256" key="8">
    <source>
        <dbReference type="ARBA" id="ARBA00023143"/>
    </source>
</evidence>
<proteinExistence type="inferred from homology"/>
<organism evidence="11 12">
    <name type="scientific">Giesbergeria anulus</name>
    <dbReference type="NCBI Taxonomy" id="180197"/>
    <lineage>
        <taxon>Bacteria</taxon>
        <taxon>Pseudomonadati</taxon>
        <taxon>Pseudomonadota</taxon>
        <taxon>Betaproteobacteria</taxon>
        <taxon>Burkholderiales</taxon>
        <taxon>Comamonadaceae</taxon>
        <taxon>Giesbergeria</taxon>
    </lineage>
</organism>
<dbReference type="AlphaFoldDB" id="A0A1H9MRV0"/>
<name>A0A1H9MRV0_9BURK</name>
<sequence length="261" mass="28006">MAAPGLITFSEAQLVGWLSPILWPFLRVLALFTAAPLFSIRAIPARTKVGLAFFVAVCAQPMLAEQPMVMFNGPAALETVLQQLGVGLALGFAVRLVFASVELAGEVIGLQMGLNFASFFDPTSNAQISAVGRFYGQMALLLFVVINGHLLLIMAVVDSFSHFPVNGNFLQSLGQMKLHQLGSSLFSSALWIALPLMALLLFVNLTMGVISRVAPQMNIYAVGFPVTLTVGLLGIMATLPMLEHPVLTLMQQAIDLFSAQK</sequence>
<keyword evidence="4 10" id="KW-1003">Cell membrane</keyword>
<feature type="transmembrane region" description="Helical" evidence="10">
    <location>
        <begin position="139"/>
        <end position="165"/>
    </location>
</feature>
<evidence type="ECO:0000256" key="1">
    <source>
        <dbReference type="ARBA" id="ARBA00002578"/>
    </source>
</evidence>
<evidence type="ECO:0000256" key="5">
    <source>
        <dbReference type="ARBA" id="ARBA00022692"/>
    </source>
</evidence>
<keyword evidence="11" id="KW-0969">Cilium</keyword>
<dbReference type="Proteomes" id="UP000199766">
    <property type="component" value="Unassembled WGS sequence"/>
</dbReference>
<feature type="transmembrane region" description="Helical" evidence="10">
    <location>
        <begin position="21"/>
        <end position="40"/>
    </location>
</feature>
<keyword evidence="6 10" id="KW-1133">Transmembrane helix</keyword>
<keyword evidence="11" id="KW-0282">Flagellum</keyword>
<evidence type="ECO:0000256" key="6">
    <source>
        <dbReference type="ARBA" id="ARBA00022989"/>
    </source>
</evidence>
<dbReference type="Pfam" id="PF01311">
    <property type="entry name" value="Bac_export_1"/>
    <property type="match status" value="1"/>
</dbReference>
<evidence type="ECO:0000256" key="2">
    <source>
        <dbReference type="ARBA" id="ARBA00009772"/>
    </source>
</evidence>
<comment type="subcellular location">
    <subcellularLocation>
        <location evidence="10">Cell membrane</location>
        <topology evidence="10">Multi-pass membrane protein</topology>
    </subcellularLocation>
    <subcellularLocation>
        <location evidence="10">Bacterial flagellum basal body</location>
    </subcellularLocation>
</comment>
<dbReference type="InterPro" id="IPR006303">
    <property type="entry name" value="FliR"/>
</dbReference>
<reference evidence="11 12" key="1">
    <citation type="submission" date="2016-10" db="EMBL/GenBank/DDBJ databases">
        <authorList>
            <person name="de Groot N.N."/>
        </authorList>
    </citation>
    <scope>NUCLEOTIDE SEQUENCE [LARGE SCALE GENOMIC DNA]</scope>
    <source>
        <strain evidence="11 12">ATCC 35958</strain>
    </source>
</reference>
<dbReference type="GO" id="GO:0009425">
    <property type="term" value="C:bacterial-type flagellum basal body"/>
    <property type="evidence" value="ECO:0007669"/>
    <property type="project" value="UniProtKB-SubCell"/>
</dbReference>
<keyword evidence="5 10" id="KW-0812">Transmembrane</keyword>
<dbReference type="GO" id="GO:0006605">
    <property type="term" value="P:protein targeting"/>
    <property type="evidence" value="ECO:0007669"/>
    <property type="project" value="UniProtKB-UniRule"/>
</dbReference>
<gene>
    <name evidence="11" type="ORF">SAMN02982919_02020</name>
</gene>
<evidence type="ECO:0000313" key="11">
    <source>
        <dbReference type="EMBL" id="SER25853.1"/>
    </source>
</evidence>
<keyword evidence="8 10" id="KW-0975">Bacterial flagellum</keyword>
<comment type="function">
    <text evidence="1 10">Role in flagellar biosynthesis.</text>
</comment>
<dbReference type="GO" id="GO:0044780">
    <property type="term" value="P:bacterial-type flagellum assembly"/>
    <property type="evidence" value="ECO:0007669"/>
    <property type="project" value="UniProtKB-UniRule"/>
</dbReference>
<feature type="transmembrane region" description="Helical" evidence="10">
    <location>
        <begin position="219"/>
        <end position="242"/>
    </location>
</feature>
<keyword evidence="7 10" id="KW-0472">Membrane</keyword>
<evidence type="ECO:0000256" key="10">
    <source>
        <dbReference type="RuleBase" id="RU362071"/>
    </source>
</evidence>
<comment type="similarity">
    <text evidence="2 10">Belongs to the FliR/MopE/SpaR family.</text>
</comment>
<dbReference type="GO" id="GO:0005886">
    <property type="term" value="C:plasma membrane"/>
    <property type="evidence" value="ECO:0007669"/>
    <property type="project" value="UniProtKB-SubCell"/>
</dbReference>
<evidence type="ECO:0000256" key="4">
    <source>
        <dbReference type="ARBA" id="ARBA00022475"/>
    </source>
</evidence>
<feature type="transmembrane region" description="Helical" evidence="10">
    <location>
        <begin position="185"/>
        <end position="207"/>
    </location>
</feature>
<dbReference type="InterPro" id="IPR002010">
    <property type="entry name" value="T3SS_IM_R"/>
</dbReference>
<dbReference type="PANTHER" id="PTHR30065:SF8">
    <property type="entry name" value="FLAGELLAR BIOSYNTHETIC PROTEIN FLIR"/>
    <property type="match status" value="1"/>
</dbReference>
<evidence type="ECO:0000256" key="9">
    <source>
        <dbReference type="NCBIfam" id="TIGR01400"/>
    </source>
</evidence>